<dbReference type="EMBL" id="JPQT01000141">
    <property type="protein sequence ID" value="KFE45930.1"/>
    <property type="molecule type" value="Genomic_DNA"/>
</dbReference>
<dbReference type="AlphaFoldDB" id="A0A085URW7"/>
<evidence type="ECO:0000313" key="2">
    <source>
        <dbReference type="Proteomes" id="UP000028643"/>
    </source>
</evidence>
<reference evidence="1 2" key="1">
    <citation type="submission" date="2014-07" db="EMBL/GenBank/DDBJ databases">
        <title>Draft Genome Sequences of Environmental Pseudomonas syringae strains.</title>
        <authorList>
            <person name="Baltrus D.A."/>
            <person name="Berge O."/>
            <person name="Morris C."/>
        </authorList>
    </citation>
    <scope>NUCLEOTIDE SEQUENCE [LARGE SCALE GENOMIC DNA]</scope>
    <source>
        <strain evidence="1 2">CEB003</strain>
    </source>
</reference>
<proteinExistence type="predicted"/>
<comment type="caution">
    <text evidence="1">The sequence shown here is derived from an EMBL/GenBank/DDBJ whole genome shotgun (WGS) entry which is preliminary data.</text>
</comment>
<protein>
    <submittedName>
        <fullName evidence="1">Uncharacterized protein</fullName>
    </submittedName>
</protein>
<name>A0A085URW7_PSESX</name>
<gene>
    <name evidence="1" type="ORF">IV02_26320</name>
</gene>
<dbReference type="Proteomes" id="UP000028643">
    <property type="component" value="Unassembled WGS sequence"/>
</dbReference>
<organism evidence="1 2">
    <name type="scientific">Pseudomonas syringae</name>
    <dbReference type="NCBI Taxonomy" id="317"/>
    <lineage>
        <taxon>Bacteria</taxon>
        <taxon>Pseudomonadati</taxon>
        <taxon>Pseudomonadota</taxon>
        <taxon>Gammaproteobacteria</taxon>
        <taxon>Pseudomonadales</taxon>
        <taxon>Pseudomonadaceae</taxon>
        <taxon>Pseudomonas</taxon>
    </lineage>
</organism>
<accession>A0A085URW7</accession>
<evidence type="ECO:0000313" key="1">
    <source>
        <dbReference type="EMBL" id="KFE45930.1"/>
    </source>
</evidence>
<sequence>MGRQAFTAAFLRMFTGIFQGKRARLMAAQAAPVATIAEQGRGRPFVAELTAIVMNFFIPIEAFAD</sequence>